<comment type="caution">
    <text evidence="2">The sequence shown here is derived from an EMBL/GenBank/DDBJ whole genome shotgun (WGS) entry which is preliminary data.</text>
</comment>
<sequence>MDVARAEVFRPASDINVRIPPSPALSARITKVMYLSETVRINSQKMSDRKPKTASRSTPKPN</sequence>
<name>A0A7H4PEQ7_9ENTR</name>
<accession>A0A7H4PEQ7</accession>
<dbReference type="Proteomes" id="UP000254863">
    <property type="component" value="Unassembled WGS sequence"/>
</dbReference>
<protein>
    <submittedName>
        <fullName evidence="2">Uncharacterized protein</fullName>
    </submittedName>
</protein>
<feature type="region of interest" description="Disordered" evidence="1">
    <location>
        <begin position="40"/>
        <end position="62"/>
    </location>
</feature>
<proteinExistence type="predicted"/>
<evidence type="ECO:0000313" key="2">
    <source>
        <dbReference type="EMBL" id="STW66384.1"/>
    </source>
</evidence>
<dbReference type="EMBL" id="UGMS01000002">
    <property type="protein sequence ID" value="STW66384.1"/>
    <property type="molecule type" value="Genomic_DNA"/>
</dbReference>
<dbReference type="AlphaFoldDB" id="A0A7H4PEQ7"/>
<reference evidence="2 3" key="1">
    <citation type="submission" date="2018-06" db="EMBL/GenBank/DDBJ databases">
        <authorList>
            <consortium name="Pathogen Informatics"/>
            <person name="Doyle S."/>
        </authorList>
    </citation>
    <scope>NUCLEOTIDE SEQUENCE [LARGE SCALE GENOMIC DNA]</scope>
    <source>
        <strain evidence="2 3">NCTC11685</strain>
    </source>
</reference>
<organism evidence="2 3">
    <name type="scientific">Klebsiella michiganensis</name>
    <dbReference type="NCBI Taxonomy" id="1134687"/>
    <lineage>
        <taxon>Bacteria</taxon>
        <taxon>Pseudomonadati</taxon>
        <taxon>Pseudomonadota</taxon>
        <taxon>Gammaproteobacteria</taxon>
        <taxon>Enterobacterales</taxon>
        <taxon>Enterobacteriaceae</taxon>
        <taxon>Klebsiella/Raoultella group</taxon>
        <taxon>Klebsiella</taxon>
    </lineage>
</organism>
<evidence type="ECO:0000313" key="3">
    <source>
        <dbReference type="Proteomes" id="UP000254863"/>
    </source>
</evidence>
<gene>
    <name evidence="2" type="ORF">NCTC11685_04135</name>
</gene>
<evidence type="ECO:0000256" key="1">
    <source>
        <dbReference type="SAM" id="MobiDB-lite"/>
    </source>
</evidence>